<feature type="transmembrane region" description="Helical" evidence="6">
    <location>
        <begin position="277"/>
        <end position="302"/>
    </location>
</feature>
<feature type="transmembrane region" description="Helical" evidence="6">
    <location>
        <begin position="221"/>
        <end position="240"/>
    </location>
</feature>
<feature type="transmembrane region" description="Helical" evidence="6">
    <location>
        <begin position="371"/>
        <end position="395"/>
    </location>
</feature>
<comment type="caution">
    <text evidence="9">The sequence shown here is derived from an EMBL/GenBank/DDBJ whole genome shotgun (WGS) entry which is preliminary data.</text>
</comment>
<evidence type="ECO:0000256" key="5">
    <source>
        <dbReference type="ARBA" id="ARBA00023136"/>
    </source>
</evidence>
<dbReference type="Pfam" id="PF03772">
    <property type="entry name" value="Competence"/>
    <property type="match status" value="1"/>
</dbReference>
<dbReference type="Proteomes" id="UP000313849">
    <property type="component" value="Unassembled WGS sequence"/>
</dbReference>
<dbReference type="Pfam" id="PF00753">
    <property type="entry name" value="Lactamase_B"/>
    <property type="match status" value="1"/>
</dbReference>
<proteinExistence type="predicted"/>
<evidence type="ECO:0000256" key="3">
    <source>
        <dbReference type="ARBA" id="ARBA00022692"/>
    </source>
</evidence>
<gene>
    <name evidence="9" type="ORF">FH969_07130</name>
</gene>
<feature type="transmembrane region" description="Helical" evidence="6">
    <location>
        <begin position="246"/>
        <end position="265"/>
    </location>
</feature>
<feature type="transmembrane region" description="Helical" evidence="6">
    <location>
        <begin position="472"/>
        <end position="493"/>
    </location>
</feature>
<dbReference type="AlphaFoldDB" id="A0A5C5BE21"/>
<protein>
    <submittedName>
        <fullName evidence="9">MBL fold metallo-hydrolase</fullName>
    </submittedName>
</protein>
<accession>A0A5C5BE21</accession>
<keyword evidence="3 6" id="KW-0812">Transmembrane</keyword>
<keyword evidence="5 6" id="KW-0472">Membrane</keyword>
<keyword evidence="4 6" id="KW-1133">Transmembrane helix</keyword>
<feature type="domain" description="Metallo-beta-lactamase" evidence="7">
    <location>
        <begin position="522"/>
        <end position="678"/>
    </location>
</feature>
<dbReference type="InterPro" id="IPR052159">
    <property type="entry name" value="Competence_DNA_uptake"/>
</dbReference>
<evidence type="ECO:0000313" key="9">
    <source>
        <dbReference type="EMBL" id="TNU74795.1"/>
    </source>
</evidence>
<feature type="transmembrane region" description="Helical" evidence="6">
    <location>
        <begin position="441"/>
        <end position="460"/>
    </location>
</feature>
<dbReference type="SUPFAM" id="SSF56281">
    <property type="entry name" value="Metallo-hydrolase/oxidoreductase"/>
    <property type="match status" value="1"/>
</dbReference>
<keyword evidence="2" id="KW-1003">Cell membrane</keyword>
<evidence type="ECO:0000256" key="1">
    <source>
        <dbReference type="ARBA" id="ARBA00004651"/>
    </source>
</evidence>
<dbReference type="Gene3D" id="3.60.15.10">
    <property type="entry name" value="Ribonuclease Z/Hydroxyacylglutathione hydrolase-like"/>
    <property type="match status" value="1"/>
</dbReference>
<keyword evidence="10" id="KW-1185">Reference proteome</keyword>
<dbReference type="PANTHER" id="PTHR30619">
    <property type="entry name" value="DNA INTERNALIZATION/COMPETENCE PROTEIN COMEC/REC2"/>
    <property type="match status" value="1"/>
</dbReference>
<comment type="subcellular location">
    <subcellularLocation>
        <location evidence="1">Cell membrane</location>
        <topology evidence="1">Multi-pass membrane protein</topology>
    </subcellularLocation>
</comment>
<dbReference type="InterPro" id="IPR001279">
    <property type="entry name" value="Metallo-B-lactamas"/>
</dbReference>
<reference evidence="9 10" key="1">
    <citation type="submission" date="2019-06" db="EMBL/GenBank/DDBJ databases">
        <title>Draft genome sequence of Miniimonas arenae KCTC 19750T isolated from sea sand.</title>
        <authorList>
            <person name="Park S.-J."/>
        </authorList>
    </citation>
    <scope>NUCLEOTIDE SEQUENCE [LARGE SCALE GENOMIC DNA]</scope>
    <source>
        <strain evidence="9 10">KCTC 19750</strain>
    </source>
</reference>
<dbReference type="EMBL" id="VENP01000021">
    <property type="protein sequence ID" value="TNU74795.1"/>
    <property type="molecule type" value="Genomic_DNA"/>
</dbReference>
<sequence length="814" mass="81263">MAALALLAVAIAALVRAARAGRGRHRTRWPRGPTALLATAVLALCVLGSIAAQDTVRHGPAVTAGLDWGGTVTALLRTESEPQPTTTQRDGSPRLRLDATLLEVDVRGEARRARSPVVVLAGARWASLPPGSTVSASVRLVATADGERAVALVLASGDPDVRAPPPSWRAGIVALRDGLRSAVEGLPPHARGLLPGIAVGDDSAVPPALVDAMRAAGLTHLLAVSGAHVAIVVGLVLIGTAGVPRAVRLGVSAVVLAGLVLLVGAEPSVVRAGAMGLVAMLALGLGRRSAAVPALAVAGAVLVLTDPWLARSPGFALSVLATAGIVLWSRPWGEAMAARLGRFAPVAPALAVPLAAQVACLPVLVGLDGGLATYAVLANALVAPVVPPVTVLALLATLVQPVAPLVAHGLLVVAQSGTWWIEAVATRAAALPLARLPWPGGAGGTVLTVGLGAGVWLLVRRGGLSAAAQARLRVWAAPSVLGVLSLVVVLSVLPATRGLVGRIALGSVPAAVPADWRLLQCDVGQGSALLVSAEPDGGPGAAVLVDTGPAGAPVRDCLEAGGVRELAALVLTHADADHVGELGDVLAAVPVRQALVPRALDPRLVRVVGALEEADVPVVAADADTPALGLGALEVSVLWPTSRAVALRAPPEGGLIGGGEGGGGAVGVVAGSTTGTTATVGSDEAASSEEEAEGTANELSLSLWISAPELTVLAHGDAGAWAQAGITRQWPALPRPDVLVVAHHGSRDQDEALLSATAGRVSLVSVGAGNHYGHPADDVVARLSQIGMVARTDLCGRISVSARTDGALVVTGCP</sequence>
<evidence type="ECO:0000313" key="10">
    <source>
        <dbReference type="Proteomes" id="UP000313849"/>
    </source>
</evidence>
<evidence type="ECO:0000259" key="8">
    <source>
        <dbReference type="Pfam" id="PF03772"/>
    </source>
</evidence>
<feature type="domain" description="ComEC/Rec2-related protein" evidence="8">
    <location>
        <begin position="198"/>
        <end position="459"/>
    </location>
</feature>
<dbReference type="OrthoDB" id="7177610at2"/>
<dbReference type="InterPro" id="IPR004477">
    <property type="entry name" value="ComEC_N"/>
</dbReference>
<keyword evidence="9" id="KW-0378">Hydrolase</keyword>
<dbReference type="GO" id="GO:0005886">
    <property type="term" value="C:plasma membrane"/>
    <property type="evidence" value="ECO:0007669"/>
    <property type="project" value="UniProtKB-SubCell"/>
</dbReference>
<name>A0A5C5BE21_9MICO</name>
<dbReference type="RefSeq" id="WP_139986638.1">
    <property type="nucleotide sequence ID" value="NZ_VENP01000021.1"/>
</dbReference>
<feature type="transmembrane region" description="Helical" evidence="6">
    <location>
        <begin position="340"/>
        <end position="365"/>
    </location>
</feature>
<dbReference type="NCBIfam" id="TIGR00360">
    <property type="entry name" value="ComEC_N-term"/>
    <property type="match status" value="1"/>
</dbReference>
<evidence type="ECO:0000256" key="6">
    <source>
        <dbReference type="SAM" id="Phobius"/>
    </source>
</evidence>
<dbReference type="InterPro" id="IPR036866">
    <property type="entry name" value="RibonucZ/Hydroxyglut_hydro"/>
</dbReference>
<evidence type="ECO:0000256" key="4">
    <source>
        <dbReference type="ARBA" id="ARBA00022989"/>
    </source>
</evidence>
<dbReference type="PANTHER" id="PTHR30619:SF1">
    <property type="entry name" value="RECOMBINATION PROTEIN 2"/>
    <property type="match status" value="1"/>
</dbReference>
<dbReference type="GO" id="GO:0016787">
    <property type="term" value="F:hydrolase activity"/>
    <property type="evidence" value="ECO:0007669"/>
    <property type="project" value="UniProtKB-KW"/>
</dbReference>
<evidence type="ECO:0000256" key="2">
    <source>
        <dbReference type="ARBA" id="ARBA00022475"/>
    </source>
</evidence>
<organism evidence="9 10">
    <name type="scientific">Miniimonas arenae</name>
    <dbReference type="NCBI Taxonomy" id="676201"/>
    <lineage>
        <taxon>Bacteria</taxon>
        <taxon>Bacillati</taxon>
        <taxon>Actinomycetota</taxon>
        <taxon>Actinomycetes</taxon>
        <taxon>Micrococcales</taxon>
        <taxon>Beutenbergiaceae</taxon>
        <taxon>Miniimonas</taxon>
    </lineage>
</organism>
<evidence type="ECO:0000259" key="7">
    <source>
        <dbReference type="Pfam" id="PF00753"/>
    </source>
</evidence>